<proteinExistence type="predicted"/>
<protein>
    <recommendedName>
        <fullName evidence="3">Aminoglycoside phosphotransferase domain-containing protein</fullName>
    </recommendedName>
</protein>
<evidence type="ECO:0000313" key="2">
    <source>
        <dbReference type="Proteomes" id="UP001205311"/>
    </source>
</evidence>
<dbReference type="EMBL" id="JAMTCP010000036">
    <property type="protein sequence ID" value="MCP2261143.1"/>
    <property type="molecule type" value="Genomic_DNA"/>
</dbReference>
<comment type="caution">
    <text evidence="1">The sequence shown here is derived from an EMBL/GenBank/DDBJ whole genome shotgun (WGS) entry which is preliminary data.</text>
</comment>
<dbReference type="Proteomes" id="UP001205311">
    <property type="component" value="Unassembled WGS sequence"/>
</dbReference>
<dbReference type="InterPro" id="IPR011009">
    <property type="entry name" value="Kinase-like_dom_sf"/>
</dbReference>
<reference evidence="1 2" key="1">
    <citation type="submission" date="2022-06" db="EMBL/GenBank/DDBJ databases">
        <title>Genomic Encyclopedia of Archaeal and Bacterial Type Strains, Phase II (KMG-II): from individual species to whole genera.</title>
        <authorList>
            <person name="Goeker M."/>
        </authorList>
    </citation>
    <scope>NUCLEOTIDE SEQUENCE [LARGE SCALE GENOMIC DNA]</scope>
    <source>
        <strain evidence="1 2">DSM 40477</strain>
    </source>
</reference>
<organism evidence="1 2">
    <name type="scientific">Streptoalloteichus tenebrarius (strain ATCC 17920 / DSM 40477 / JCM 4838 / CBS 697.72 / NBRC 16177 / NCIMB 11028 / NRRL B-12390 / A12253. 1 / ISP 5477)</name>
    <name type="common">Streptomyces tenebrarius</name>
    <dbReference type="NCBI Taxonomy" id="1933"/>
    <lineage>
        <taxon>Bacteria</taxon>
        <taxon>Bacillati</taxon>
        <taxon>Actinomycetota</taxon>
        <taxon>Actinomycetes</taxon>
        <taxon>Pseudonocardiales</taxon>
        <taxon>Pseudonocardiaceae</taxon>
        <taxon>Streptoalloteichus</taxon>
    </lineage>
</organism>
<accession>A0ABT1I061</accession>
<keyword evidence="2" id="KW-1185">Reference proteome</keyword>
<evidence type="ECO:0008006" key="3">
    <source>
        <dbReference type="Google" id="ProtNLM"/>
    </source>
</evidence>
<dbReference type="SUPFAM" id="SSF56112">
    <property type="entry name" value="Protein kinase-like (PK-like)"/>
    <property type="match status" value="1"/>
</dbReference>
<sequence length="189" mass="21008">MGWSQQNCLVCGNLRDGEPKHQKGAPPARKRWSVVLTTAAQAAGVRHPRLHRDRDGVLVHSHAGHEVHHQVLVMDFVPGRTLYDLRRGPDPGELAGIVEQAVRIHTVDAHPEFVFDPWAITNLVPLAGQLRDVLDTEQNRLVGQAIEEIAAVDREPLPVALSVLRRAGRGRSGWRSGRARTPARARWSR</sequence>
<gene>
    <name evidence="1" type="ORF">LX15_004863</name>
</gene>
<evidence type="ECO:0000313" key="1">
    <source>
        <dbReference type="EMBL" id="MCP2261143.1"/>
    </source>
</evidence>
<name>A0ABT1I061_STRSD</name>